<evidence type="ECO:0000313" key="6">
    <source>
        <dbReference type="EMBL" id="KHN69486.1"/>
    </source>
</evidence>
<dbReference type="GeneID" id="26262023"/>
<keyword evidence="3 5" id="KW-1133">Transmembrane helix</keyword>
<comment type="caution">
    <text evidence="6">The sequence shown here is derived from an EMBL/GenBank/DDBJ whole genome shotgun (WGS) entry which is preliminary data.</text>
</comment>
<dbReference type="AlphaFoldDB" id="A0A0B2UEG0"/>
<dbReference type="STRING" id="1354746.A0A0B2UEG0"/>
<feature type="transmembrane region" description="Helical" evidence="5">
    <location>
        <begin position="145"/>
        <end position="166"/>
    </location>
</feature>
<dbReference type="InterPro" id="IPR050598">
    <property type="entry name" value="AminoAcid_Transporter"/>
</dbReference>
<dbReference type="InterPro" id="IPR002293">
    <property type="entry name" value="AA/rel_permease1"/>
</dbReference>
<dbReference type="VEuPathDB" id="MicrosporidiaDB:M896_070540"/>
<feature type="transmembrane region" description="Helical" evidence="5">
    <location>
        <begin position="119"/>
        <end position="139"/>
    </location>
</feature>
<evidence type="ECO:0000256" key="3">
    <source>
        <dbReference type="ARBA" id="ARBA00022989"/>
    </source>
</evidence>
<dbReference type="Proteomes" id="UP000031056">
    <property type="component" value="Unassembled WGS sequence"/>
</dbReference>
<comment type="subcellular location">
    <subcellularLocation>
        <location evidence="1">Membrane</location>
        <topology evidence="1">Multi-pass membrane protein</topology>
    </subcellularLocation>
</comment>
<proteinExistence type="predicted"/>
<dbReference type="EMBL" id="JOKQ01000007">
    <property type="protein sequence ID" value="KHN69486.1"/>
    <property type="molecule type" value="Genomic_DNA"/>
</dbReference>
<dbReference type="InParanoid" id="A0A0B2UEG0"/>
<dbReference type="PANTHER" id="PTHR11785:SF512">
    <property type="entry name" value="SOBREMESA, ISOFORM B"/>
    <property type="match status" value="1"/>
</dbReference>
<keyword evidence="4 5" id="KW-0472">Membrane</keyword>
<dbReference type="FunCoup" id="A0A0B2UEG0">
    <property type="interactions" value="173"/>
</dbReference>
<feature type="transmembrane region" description="Helical" evidence="5">
    <location>
        <begin position="6"/>
        <end position="24"/>
    </location>
</feature>
<dbReference type="PIRSF" id="PIRSF006060">
    <property type="entry name" value="AA_transporter"/>
    <property type="match status" value="1"/>
</dbReference>
<name>A0A0B2UEG0_9MICR</name>
<feature type="transmembrane region" description="Helical" evidence="5">
    <location>
        <begin position="81"/>
        <end position="107"/>
    </location>
</feature>
<keyword evidence="2 5" id="KW-0812">Transmembrane</keyword>
<dbReference type="GO" id="GO:0015179">
    <property type="term" value="F:L-amino acid transmembrane transporter activity"/>
    <property type="evidence" value="ECO:0007669"/>
    <property type="project" value="TreeGrafter"/>
</dbReference>
<feature type="transmembrane region" description="Helical" evidence="5">
    <location>
        <begin position="370"/>
        <end position="393"/>
    </location>
</feature>
<feature type="transmembrane region" description="Helical" evidence="5">
    <location>
        <begin position="275"/>
        <end position="300"/>
    </location>
</feature>
<reference evidence="6 7" key="1">
    <citation type="journal article" date="2014" name="MBio">
        <title>The Ordospora colligata genome; evolution of extreme reduction in microsporidia and host-to-parasite horizontal gene transfer.</title>
        <authorList>
            <person name="Pombert J.-F."/>
            <person name="Haag K.L."/>
            <person name="Beidas S."/>
            <person name="Ebert D."/>
            <person name="Keeling P.J."/>
        </authorList>
    </citation>
    <scope>NUCLEOTIDE SEQUENCE [LARGE SCALE GENOMIC DNA]</scope>
    <source>
        <strain evidence="6 7">OC4</strain>
    </source>
</reference>
<evidence type="ECO:0000313" key="7">
    <source>
        <dbReference type="Proteomes" id="UP000031056"/>
    </source>
</evidence>
<feature type="transmembrane region" description="Helical" evidence="5">
    <location>
        <begin position="336"/>
        <end position="358"/>
    </location>
</feature>
<dbReference type="Gene3D" id="1.20.1740.10">
    <property type="entry name" value="Amino acid/polyamine transporter I"/>
    <property type="match status" value="1"/>
</dbReference>
<gene>
    <name evidence="6" type="ORF">M896_070540</name>
</gene>
<dbReference type="OrthoDB" id="2190245at2759"/>
<sequence length="394" mass="43429">MERNLRYLDLLFLSICNMVGIGIFKTAHYVLIHTGSCIWSVALIVASGAIATMFGLCYAELGSTYPYAGGDINYLKRAYSNYVGTAYSLTSIAWILPLSCAVMAVTIHECFKDIVRKNIFIAVILVIVSMMLSFGGRLVTWTVRILFFLKIATVALLVIISASSFFKTREISNPAILDPRNAKADMNALGALKGLCFTQFSFDGWNNGNYIANRVQNPGKAFPRAILGSIWATAAIYVLTTLSAMFVVPYTEIISNGMFIEEYFRIMNIPIPSRMLSVIVTLIPTIGSLMCSLIVSSGIMESLLPVKFSKKLEVLSLLLFSLVVFLFSMFKDIHGLISRIAFGTSFFYSLSCIGLVVLKIRQPCEERPFNLPLAVPVLASILGMIVCGFIVVYS</sequence>
<dbReference type="RefSeq" id="XP_014563528.1">
    <property type="nucleotide sequence ID" value="XM_014708042.1"/>
</dbReference>
<keyword evidence="7" id="KW-1185">Reference proteome</keyword>
<feature type="transmembrane region" description="Helical" evidence="5">
    <location>
        <begin position="36"/>
        <end position="61"/>
    </location>
</feature>
<dbReference type="Pfam" id="PF13520">
    <property type="entry name" value="AA_permease_2"/>
    <property type="match status" value="1"/>
</dbReference>
<evidence type="ECO:0000256" key="2">
    <source>
        <dbReference type="ARBA" id="ARBA00022692"/>
    </source>
</evidence>
<protein>
    <submittedName>
        <fullName evidence="6">L-type amino acid transporter</fullName>
    </submittedName>
</protein>
<accession>A0A0B2UEG0</accession>
<evidence type="ECO:0000256" key="1">
    <source>
        <dbReference type="ARBA" id="ARBA00004141"/>
    </source>
</evidence>
<evidence type="ECO:0000256" key="4">
    <source>
        <dbReference type="ARBA" id="ARBA00023136"/>
    </source>
</evidence>
<organism evidence="6 7">
    <name type="scientific">Ordospora colligata OC4</name>
    <dbReference type="NCBI Taxonomy" id="1354746"/>
    <lineage>
        <taxon>Eukaryota</taxon>
        <taxon>Fungi</taxon>
        <taxon>Fungi incertae sedis</taxon>
        <taxon>Microsporidia</taxon>
        <taxon>Ordosporidae</taxon>
        <taxon>Ordospora</taxon>
    </lineage>
</organism>
<feature type="transmembrane region" description="Helical" evidence="5">
    <location>
        <begin position="225"/>
        <end position="248"/>
    </location>
</feature>
<dbReference type="GO" id="GO:0016020">
    <property type="term" value="C:membrane"/>
    <property type="evidence" value="ECO:0007669"/>
    <property type="project" value="UniProtKB-SubCell"/>
</dbReference>
<dbReference type="PANTHER" id="PTHR11785">
    <property type="entry name" value="AMINO ACID TRANSPORTER"/>
    <property type="match status" value="1"/>
</dbReference>
<dbReference type="HOGENOM" id="CLU_007946_3_0_1"/>
<evidence type="ECO:0000256" key="5">
    <source>
        <dbReference type="SAM" id="Phobius"/>
    </source>
</evidence>
<feature type="transmembrane region" description="Helical" evidence="5">
    <location>
        <begin position="312"/>
        <end position="330"/>
    </location>
</feature>